<dbReference type="GO" id="GO:0005886">
    <property type="term" value="C:plasma membrane"/>
    <property type="evidence" value="ECO:0007669"/>
    <property type="project" value="UniProtKB-SubCell"/>
</dbReference>
<dbReference type="Gene3D" id="3.40.50.300">
    <property type="entry name" value="P-loop containing nucleotide triphosphate hydrolases"/>
    <property type="match status" value="1"/>
</dbReference>
<evidence type="ECO:0000256" key="2">
    <source>
        <dbReference type="ARBA" id="ARBA00005417"/>
    </source>
</evidence>
<dbReference type="PROSITE" id="PS00211">
    <property type="entry name" value="ABC_TRANSPORTER_1"/>
    <property type="match status" value="1"/>
</dbReference>
<evidence type="ECO:0000313" key="8">
    <source>
        <dbReference type="EMBL" id="OJG82699.1"/>
    </source>
</evidence>
<evidence type="ECO:0000256" key="3">
    <source>
        <dbReference type="ARBA" id="ARBA00022448"/>
    </source>
</evidence>
<evidence type="ECO:0000313" key="9">
    <source>
        <dbReference type="Proteomes" id="UP000182152"/>
    </source>
</evidence>
<dbReference type="GO" id="GO:0016887">
    <property type="term" value="F:ATP hydrolysis activity"/>
    <property type="evidence" value="ECO:0007669"/>
    <property type="project" value="InterPro"/>
</dbReference>
<evidence type="ECO:0000256" key="1">
    <source>
        <dbReference type="ARBA" id="ARBA00004202"/>
    </source>
</evidence>
<dbReference type="InterPro" id="IPR003439">
    <property type="entry name" value="ABC_transporter-like_ATP-bd"/>
</dbReference>
<dbReference type="PANTHER" id="PTHR43776">
    <property type="entry name" value="TRANSPORT ATP-BINDING PROTEIN"/>
    <property type="match status" value="1"/>
</dbReference>
<dbReference type="EMBL" id="JXLB01000008">
    <property type="protein sequence ID" value="OJG82699.1"/>
    <property type="molecule type" value="Genomic_DNA"/>
</dbReference>
<dbReference type="GO" id="GO:0015031">
    <property type="term" value="P:protein transport"/>
    <property type="evidence" value="ECO:0007669"/>
    <property type="project" value="UniProtKB-KW"/>
</dbReference>
<dbReference type="PANTHER" id="PTHR43776:SF7">
    <property type="entry name" value="D,D-DIPEPTIDE TRANSPORT ATP-BINDING PROTEIN DDPF-RELATED"/>
    <property type="match status" value="1"/>
</dbReference>
<sequence length="190" mass="21565">MSRVLLGIESINQGELFIDNEQVASFSHSGHIKCSIVFQNYRSSVNPSYTIKDVLEEVLGKVEEAQYTELLEKVGLSSINLNRKCTTLSGGEIQRVCVARGIATKADLLIFDEAFRSLDLVHTFHFINLLKTLKKEYGFAYLIITHDIKLACYLCERLLFFKDGTIIEDCQTKQLKETTSEYVQTLLSLK</sequence>
<accession>A0A1L8WNV7</accession>
<reference evidence="8 9" key="1">
    <citation type="submission" date="2014-12" db="EMBL/GenBank/DDBJ databases">
        <title>Draft genome sequences of 29 type strains of Enterococci.</title>
        <authorList>
            <person name="Zhong Z."/>
            <person name="Sun Z."/>
            <person name="Liu W."/>
            <person name="Zhang W."/>
            <person name="Zhang H."/>
        </authorList>
    </citation>
    <scope>NUCLEOTIDE SEQUENCE [LARGE SCALE GENOMIC DNA]</scope>
    <source>
        <strain evidence="8 9">DSM 15687</strain>
    </source>
</reference>
<keyword evidence="6" id="KW-0653">Protein transport</keyword>
<protein>
    <recommendedName>
        <fullName evidence="7">ABC transporter domain-containing protein</fullName>
    </recommendedName>
</protein>
<evidence type="ECO:0000256" key="4">
    <source>
        <dbReference type="ARBA" id="ARBA00022741"/>
    </source>
</evidence>
<name>A0A1L8WNV7_9ENTE</name>
<evidence type="ECO:0000256" key="6">
    <source>
        <dbReference type="ARBA" id="ARBA00022927"/>
    </source>
</evidence>
<comment type="similarity">
    <text evidence="2">Belongs to the ABC transporter superfamily.</text>
</comment>
<dbReference type="InterPro" id="IPR027417">
    <property type="entry name" value="P-loop_NTPase"/>
</dbReference>
<dbReference type="STRING" id="150033.RV14_GL002274"/>
<dbReference type="Pfam" id="PF00005">
    <property type="entry name" value="ABC_tran"/>
    <property type="match status" value="1"/>
</dbReference>
<evidence type="ECO:0000256" key="5">
    <source>
        <dbReference type="ARBA" id="ARBA00022840"/>
    </source>
</evidence>
<dbReference type="AlphaFoldDB" id="A0A1L8WNV7"/>
<proteinExistence type="inferred from homology"/>
<keyword evidence="3" id="KW-0813">Transport</keyword>
<comment type="caution">
    <text evidence="8">The sequence shown here is derived from an EMBL/GenBank/DDBJ whole genome shotgun (WGS) entry which is preliminary data.</text>
</comment>
<dbReference type="PROSITE" id="PS50893">
    <property type="entry name" value="ABC_TRANSPORTER_2"/>
    <property type="match status" value="1"/>
</dbReference>
<dbReference type="Proteomes" id="UP000182152">
    <property type="component" value="Unassembled WGS sequence"/>
</dbReference>
<dbReference type="SUPFAM" id="SSF52540">
    <property type="entry name" value="P-loop containing nucleoside triphosphate hydrolases"/>
    <property type="match status" value="1"/>
</dbReference>
<gene>
    <name evidence="8" type="ORF">RV14_GL002274</name>
</gene>
<dbReference type="InterPro" id="IPR050319">
    <property type="entry name" value="ABC_transp_ATP-bind"/>
</dbReference>
<dbReference type="GO" id="GO:0005524">
    <property type="term" value="F:ATP binding"/>
    <property type="evidence" value="ECO:0007669"/>
    <property type="project" value="UniProtKB-KW"/>
</dbReference>
<keyword evidence="9" id="KW-1185">Reference proteome</keyword>
<feature type="domain" description="ABC transporter" evidence="7">
    <location>
        <begin position="2"/>
        <end position="188"/>
    </location>
</feature>
<keyword evidence="4" id="KW-0547">Nucleotide-binding</keyword>
<keyword evidence="5" id="KW-0067">ATP-binding</keyword>
<organism evidence="8 9">
    <name type="scientific">Enterococcus ratti</name>
    <dbReference type="NCBI Taxonomy" id="150033"/>
    <lineage>
        <taxon>Bacteria</taxon>
        <taxon>Bacillati</taxon>
        <taxon>Bacillota</taxon>
        <taxon>Bacilli</taxon>
        <taxon>Lactobacillales</taxon>
        <taxon>Enterococcaceae</taxon>
        <taxon>Enterococcus</taxon>
    </lineage>
</organism>
<evidence type="ECO:0000259" key="7">
    <source>
        <dbReference type="PROSITE" id="PS50893"/>
    </source>
</evidence>
<comment type="subcellular location">
    <subcellularLocation>
        <location evidence="1">Cell membrane</location>
        <topology evidence="1">Peripheral membrane protein</topology>
    </subcellularLocation>
</comment>
<dbReference type="InterPro" id="IPR017871">
    <property type="entry name" value="ABC_transporter-like_CS"/>
</dbReference>